<protein>
    <submittedName>
        <fullName evidence="1">Uncharacterized protein</fullName>
    </submittedName>
</protein>
<keyword evidence="2" id="KW-1185">Reference proteome</keyword>
<organism evidence="1 2">
    <name type="scientific">Cairina moschata</name>
    <name type="common">Muscovy duck</name>
    <dbReference type="NCBI Taxonomy" id="8855"/>
    <lineage>
        <taxon>Eukaryota</taxon>
        <taxon>Metazoa</taxon>
        <taxon>Chordata</taxon>
        <taxon>Craniata</taxon>
        <taxon>Vertebrata</taxon>
        <taxon>Euteleostomi</taxon>
        <taxon>Archelosauria</taxon>
        <taxon>Archosauria</taxon>
        <taxon>Dinosauria</taxon>
        <taxon>Saurischia</taxon>
        <taxon>Theropoda</taxon>
        <taxon>Coelurosauria</taxon>
        <taxon>Aves</taxon>
        <taxon>Neognathae</taxon>
        <taxon>Galloanserae</taxon>
        <taxon>Anseriformes</taxon>
        <taxon>Anatidae</taxon>
        <taxon>Anatinae</taxon>
        <taxon>Cairina</taxon>
    </lineage>
</organism>
<dbReference type="Proteomes" id="UP000694556">
    <property type="component" value="Chromosome 24"/>
</dbReference>
<evidence type="ECO:0000313" key="1">
    <source>
        <dbReference type="Ensembl" id="ENSCMMP00000024628.1"/>
    </source>
</evidence>
<accession>A0A8C3CQ48</accession>
<dbReference type="AlphaFoldDB" id="A0A8C3CQ48"/>
<reference evidence="1" key="1">
    <citation type="submission" date="2018-09" db="EMBL/GenBank/DDBJ databases">
        <title>Common duck and Muscovy duck high density SNP chip.</title>
        <authorList>
            <person name="Vignal A."/>
            <person name="Thebault N."/>
            <person name="Warren W.C."/>
        </authorList>
    </citation>
    <scope>NUCLEOTIDE SEQUENCE [LARGE SCALE GENOMIC DNA]</scope>
</reference>
<reference evidence="1" key="2">
    <citation type="submission" date="2025-08" db="UniProtKB">
        <authorList>
            <consortium name="Ensembl"/>
        </authorList>
    </citation>
    <scope>IDENTIFICATION</scope>
</reference>
<reference evidence="1" key="3">
    <citation type="submission" date="2025-09" db="UniProtKB">
        <authorList>
            <consortium name="Ensembl"/>
        </authorList>
    </citation>
    <scope>IDENTIFICATION</scope>
</reference>
<sequence length="85" mass="9738">MKGKIGRAVLGPAAMAGDERDYNLTAEQRATKAKYPPLNKKYEYEIYPFLFMEGGCLFCYGCYGNHMNKLVKRHRLKTLPFRAVS</sequence>
<evidence type="ECO:0000313" key="2">
    <source>
        <dbReference type="Proteomes" id="UP000694556"/>
    </source>
</evidence>
<proteinExistence type="predicted"/>
<dbReference type="Ensembl" id="ENSCMMT00000026937.1">
    <property type="protein sequence ID" value="ENSCMMP00000024628.1"/>
    <property type="gene ID" value="ENSCMMG00000015249.1"/>
</dbReference>
<name>A0A8C3CQ48_CAIMO</name>